<protein>
    <submittedName>
        <fullName evidence="2">Uncharacterized protein</fullName>
    </submittedName>
</protein>
<proteinExistence type="predicted"/>
<feature type="region of interest" description="Disordered" evidence="1">
    <location>
        <begin position="259"/>
        <end position="284"/>
    </location>
</feature>
<dbReference type="AlphaFoldDB" id="A0A7N1A7L3"/>
<dbReference type="PANTHER" id="PTHR35486:SF1">
    <property type="entry name" value="OS02G0689500 PROTEIN"/>
    <property type="match status" value="1"/>
</dbReference>
<dbReference type="OMA" id="MSPAMEN"/>
<feature type="region of interest" description="Disordered" evidence="1">
    <location>
        <begin position="125"/>
        <end position="216"/>
    </location>
</feature>
<reference evidence="2" key="1">
    <citation type="submission" date="2021-01" db="UniProtKB">
        <authorList>
            <consortium name="EnsemblPlants"/>
        </authorList>
    </citation>
    <scope>IDENTIFICATION</scope>
</reference>
<evidence type="ECO:0000256" key="1">
    <source>
        <dbReference type="SAM" id="MobiDB-lite"/>
    </source>
</evidence>
<accession>A0A7N1A7L3</accession>
<name>A0A7N1A7L3_KALFE</name>
<dbReference type="Gramene" id="Kaladp0103s0017.1.v1.1">
    <property type="protein sequence ID" value="Kaladp0103s0017.1.v1.1.CDS.1"/>
    <property type="gene ID" value="Kaladp0103s0017.v1.1"/>
</dbReference>
<evidence type="ECO:0000313" key="3">
    <source>
        <dbReference type="Proteomes" id="UP000594263"/>
    </source>
</evidence>
<evidence type="ECO:0000313" key="2">
    <source>
        <dbReference type="EnsemblPlants" id="Kaladp0103s0017.1.v1.1.CDS.1"/>
    </source>
</evidence>
<dbReference type="PANTHER" id="PTHR35486">
    <property type="entry name" value="EXPRESSED PROTEIN"/>
    <property type="match status" value="1"/>
</dbReference>
<sequence>MRCRSHLYDMSSSVGVCATCLRERLSALIDEEADLRSYEFAVDRLKPQHWHPPPPLLFPRSVSPYTFKHDLEDAAAKHPWMLPDRRFFSTPQFEIRSARKTGKETKISGSKFSIIAKLFRSKSQKFNSEKTKIDDQPTASAPKPVAVSSPGWFPSLRRKSKLKQSTPDQTPLPARRIEISPNRSSCDTPISHPWRKPQTPSNTAPGRRSKSNTSLSGMIIGMSPLVRPSPSRLWSQRSYASDAAFGSLSAVSGELRVPAMSTSASLRGKRSRKLADIGRFNPSR</sequence>
<dbReference type="EnsemblPlants" id="Kaladp0103s0017.1.v1.1">
    <property type="protein sequence ID" value="Kaladp0103s0017.1.v1.1.CDS.1"/>
    <property type="gene ID" value="Kaladp0103s0017.v1.1"/>
</dbReference>
<organism evidence="2 3">
    <name type="scientific">Kalanchoe fedtschenkoi</name>
    <name type="common">Lavender scallops</name>
    <name type="synonym">South American air plant</name>
    <dbReference type="NCBI Taxonomy" id="63787"/>
    <lineage>
        <taxon>Eukaryota</taxon>
        <taxon>Viridiplantae</taxon>
        <taxon>Streptophyta</taxon>
        <taxon>Embryophyta</taxon>
        <taxon>Tracheophyta</taxon>
        <taxon>Spermatophyta</taxon>
        <taxon>Magnoliopsida</taxon>
        <taxon>eudicotyledons</taxon>
        <taxon>Gunneridae</taxon>
        <taxon>Pentapetalae</taxon>
        <taxon>Saxifragales</taxon>
        <taxon>Crassulaceae</taxon>
        <taxon>Kalanchoe</taxon>
    </lineage>
</organism>
<dbReference type="Proteomes" id="UP000594263">
    <property type="component" value="Unplaced"/>
</dbReference>
<keyword evidence="3" id="KW-1185">Reference proteome</keyword>